<evidence type="ECO:0000313" key="2">
    <source>
        <dbReference type="Proteomes" id="UP001189616"/>
    </source>
</evidence>
<organism evidence="1 2">
    <name type="scientific">Ralstonia condita</name>
    <dbReference type="NCBI Taxonomy" id="3058600"/>
    <lineage>
        <taxon>Bacteria</taxon>
        <taxon>Pseudomonadati</taxon>
        <taxon>Pseudomonadota</taxon>
        <taxon>Betaproteobacteria</taxon>
        <taxon>Burkholderiales</taxon>
        <taxon>Burkholderiaceae</taxon>
        <taxon>Ralstonia</taxon>
    </lineage>
</organism>
<dbReference type="EMBL" id="CATYWO010000006">
    <property type="protein sequence ID" value="CAJ0798831.1"/>
    <property type="molecule type" value="Genomic_DNA"/>
</dbReference>
<protein>
    <submittedName>
        <fullName evidence="1">Uncharacterized protein</fullName>
    </submittedName>
</protein>
<accession>A0ABM9JNV0</accession>
<gene>
    <name evidence="1" type="ORF">LMG7141_03586</name>
</gene>
<evidence type="ECO:0000313" key="1">
    <source>
        <dbReference type="EMBL" id="CAJ0798831.1"/>
    </source>
</evidence>
<name>A0ABM9JNV0_9RALS</name>
<proteinExistence type="predicted"/>
<reference evidence="1 2" key="1">
    <citation type="submission" date="2023-07" db="EMBL/GenBank/DDBJ databases">
        <authorList>
            <person name="Peeters C."/>
        </authorList>
    </citation>
    <scope>NUCLEOTIDE SEQUENCE [LARGE SCALE GENOMIC DNA]</scope>
    <source>
        <strain evidence="1 2">LMG 7141</strain>
    </source>
</reference>
<sequence length="71" mass="7439">MSPLSSTLGPSGKHLPAGSARASLSCLPIHAAQGTVRQGSKLLWQVCPLGARLNARFKLKEIIGKHPVNPS</sequence>
<keyword evidence="2" id="KW-1185">Reference proteome</keyword>
<dbReference type="Proteomes" id="UP001189616">
    <property type="component" value="Unassembled WGS sequence"/>
</dbReference>
<comment type="caution">
    <text evidence="1">The sequence shown here is derived from an EMBL/GenBank/DDBJ whole genome shotgun (WGS) entry which is preliminary data.</text>
</comment>